<dbReference type="GO" id="GO:0043190">
    <property type="term" value="C:ATP-binding cassette (ABC) transporter complex"/>
    <property type="evidence" value="ECO:0007669"/>
    <property type="project" value="InterPro"/>
</dbReference>
<evidence type="ECO:0000256" key="3">
    <source>
        <dbReference type="ARBA" id="ARBA00022729"/>
    </source>
</evidence>
<proteinExistence type="inferred from homology"/>
<dbReference type="PIRSF" id="PIRSF002741">
    <property type="entry name" value="MppA"/>
    <property type="match status" value="1"/>
</dbReference>
<dbReference type="Pfam" id="PF00496">
    <property type="entry name" value="SBP_bac_5"/>
    <property type="match status" value="1"/>
</dbReference>
<gene>
    <name evidence="5" type="ORF">GCM10011594_19620</name>
</gene>
<evidence type="ECO:0000256" key="1">
    <source>
        <dbReference type="ARBA" id="ARBA00005695"/>
    </source>
</evidence>
<keyword evidence="2" id="KW-0813">Transport</keyword>
<dbReference type="Proteomes" id="UP000655208">
    <property type="component" value="Unassembled WGS sequence"/>
</dbReference>
<reference evidence="5" key="1">
    <citation type="journal article" date="2014" name="Int. J. Syst. Evol. Microbiol.">
        <title>Complete genome sequence of Corynebacterium casei LMG S-19264T (=DSM 44701T), isolated from a smear-ripened cheese.</title>
        <authorList>
            <consortium name="US DOE Joint Genome Institute (JGI-PGF)"/>
            <person name="Walter F."/>
            <person name="Albersmeier A."/>
            <person name="Kalinowski J."/>
            <person name="Ruckert C."/>
        </authorList>
    </citation>
    <scope>NUCLEOTIDE SEQUENCE</scope>
    <source>
        <strain evidence="5">CGMCC 4.7308</strain>
    </source>
</reference>
<dbReference type="Gene3D" id="3.10.105.10">
    <property type="entry name" value="Dipeptide-binding Protein, Domain 3"/>
    <property type="match status" value="1"/>
</dbReference>
<dbReference type="SUPFAM" id="SSF53850">
    <property type="entry name" value="Periplasmic binding protein-like II"/>
    <property type="match status" value="1"/>
</dbReference>
<dbReference type="PANTHER" id="PTHR30290:SF9">
    <property type="entry name" value="OLIGOPEPTIDE-BINDING PROTEIN APPA"/>
    <property type="match status" value="1"/>
</dbReference>
<dbReference type="GO" id="GO:0042597">
    <property type="term" value="C:periplasmic space"/>
    <property type="evidence" value="ECO:0007669"/>
    <property type="project" value="UniProtKB-ARBA"/>
</dbReference>
<comment type="caution">
    <text evidence="5">The sequence shown here is derived from an EMBL/GenBank/DDBJ whole genome shotgun (WGS) entry which is preliminary data.</text>
</comment>
<dbReference type="InterPro" id="IPR039424">
    <property type="entry name" value="SBP_5"/>
</dbReference>
<dbReference type="GO" id="GO:1904680">
    <property type="term" value="F:peptide transmembrane transporter activity"/>
    <property type="evidence" value="ECO:0007669"/>
    <property type="project" value="TreeGrafter"/>
</dbReference>
<comment type="similarity">
    <text evidence="1">Belongs to the bacterial solute-binding protein 5 family.</text>
</comment>
<evidence type="ECO:0000256" key="2">
    <source>
        <dbReference type="ARBA" id="ARBA00022448"/>
    </source>
</evidence>
<dbReference type="RefSeq" id="WP_188941313.1">
    <property type="nucleotide sequence ID" value="NZ_BMNA01000003.1"/>
</dbReference>
<dbReference type="InterPro" id="IPR006311">
    <property type="entry name" value="TAT_signal"/>
</dbReference>
<evidence type="ECO:0000313" key="5">
    <source>
        <dbReference type="EMBL" id="GGL99746.1"/>
    </source>
</evidence>
<dbReference type="Gene3D" id="3.90.76.10">
    <property type="entry name" value="Dipeptide-binding Protein, Domain 1"/>
    <property type="match status" value="1"/>
</dbReference>
<dbReference type="PANTHER" id="PTHR30290">
    <property type="entry name" value="PERIPLASMIC BINDING COMPONENT OF ABC TRANSPORTER"/>
    <property type="match status" value="1"/>
</dbReference>
<dbReference type="InterPro" id="IPR030678">
    <property type="entry name" value="Peptide/Ni-bd"/>
</dbReference>
<dbReference type="EMBL" id="BMNA01000003">
    <property type="protein sequence ID" value="GGL99746.1"/>
    <property type="molecule type" value="Genomic_DNA"/>
</dbReference>
<dbReference type="GO" id="GO:0015833">
    <property type="term" value="P:peptide transport"/>
    <property type="evidence" value="ECO:0007669"/>
    <property type="project" value="TreeGrafter"/>
</dbReference>
<name>A0A917SWF6_9ACTN</name>
<evidence type="ECO:0000259" key="4">
    <source>
        <dbReference type="Pfam" id="PF00496"/>
    </source>
</evidence>
<keyword evidence="3" id="KW-0732">Signal</keyword>
<accession>A0A917SWF6</accession>
<dbReference type="Gene3D" id="3.40.190.10">
    <property type="entry name" value="Periplasmic binding protein-like II"/>
    <property type="match status" value="1"/>
</dbReference>
<dbReference type="InterPro" id="IPR000914">
    <property type="entry name" value="SBP_5_dom"/>
</dbReference>
<dbReference type="AlphaFoldDB" id="A0A917SWF6"/>
<organism evidence="5 6">
    <name type="scientific">Nakamurella endophytica</name>
    <dbReference type="NCBI Taxonomy" id="1748367"/>
    <lineage>
        <taxon>Bacteria</taxon>
        <taxon>Bacillati</taxon>
        <taxon>Actinomycetota</taxon>
        <taxon>Actinomycetes</taxon>
        <taxon>Nakamurellales</taxon>
        <taxon>Nakamurellaceae</taxon>
        <taxon>Nakamurella</taxon>
    </lineage>
</organism>
<evidence type="ECO:0000313" key="6">
    <source>
        <dbReference type="Proteomes" id="UP000655208"/>
    </source>
</evidence>
<sequence length="551" mass="59653">MTEEQRAQALARTFLSGHISRRDLFRRSAVLGGAAVAATTLGPLLAACSTAGAAAGGSSTSAGGSGSGSAGTPVSGGTLTAALTGNPSSMDPAAAGIYTSLQVLDNIFSKLITMDENGTFIPELATSWTQDNDTTYTFNLVADATFHNGEKFTADDVKYTFERIANPKTASSYASAYTAIKTIEVVSPTKVVFHLSTPFAPLLTNLAQNGEIVNKKAIESSDPTRKPVGTGPFQFVEWVQNDHITLKKYDGYFKKGEPYLDQVVFRFLAVDKSRIESLQSGQLDWIDAVPLDQLNALKSNPQYRYATSARAGIPDFLALNCSRAPFNNKALRQAIAAAVDRKEILDIAYFGAGEQGVMEVPSGSSWFGGTPPYANGPDLATAKQKMAEAGHPDGLTVTYLSLPQYPELQKTGVVLKEQLAKIGITVNIEQLEVTVWFDRYAKGDYDMTSAYWSGTIDPDNFYSTQLTTGSPNNDTKYSNPALDKMIATARATSDEAQRKTMYQDIRKIVWDDSPLVFLHYETINYLMSTKVNGSTVNPPLELRFGQVWKSA</sequence>
<feature type="domain" description="Solute-binding protein family 5" evidence="4">
    <location>
        <begin position="120"/>
        <end position="470"/>
    </location>
</feature>
<dbReference type="PROSITE" id="PS51318">
    <property type="entry name" value="TAT"/>
    <property type="match status" value="1"/>
</dbReference>
<protein>
    <submittedName>
        <fullName evidence="5">ABC transporter substrate-binding protein</fullName>
    </submittedName>
</protein>
<reference evidence="5" key="2">
    <citation type="submission" date="2020-09" db="EMBL/GenBank/DDBJ databases">
        <authorList>
            <person name="Sun Q."/>
            <person name="Zhou Y."/>
        </authorList>
    </citation>
    <scope>NUCLEOTIDE SEQUENCE</scope>
    <source>
        <strain evidence="5">CGMCC 4.7308</strain>
    </source>
</reference>
<keyword evidence="6" id="KW-1185">Reference proteome</keyword>